<dbReference type="Gene3D" id="3.20.20.70">
    <property type="entry name" value="Aldolase class I"/>
    <property type="match status" value="1"/>
</dbReference>
<evidence type="ECO:0000259" key="1">
    <source>
        <dbReference type="PROSITE" id="PS51222"/>
    </source>
</evidence>
<feature type="non-terminal residue" evidence="2">
    <location>
        <position position="55"/>
    </location>
</feature>
<gene>
    <name evidence="2" type="ORF">S01H1_84888</name>
</gene>
<comment type="caution">
    <text evidence="2">The sequence shown here is derived from an EMBL/GenBank/DDBJ whole genome shotgun (WGS) entry which is preliminary data.</text>
</comment>
<dbReference type="PROSITE" id="PS51222">
    <property type="entry name" value="DCD"/>
    <property type="match status" value="1"/>
</dbReference>
<reference evidence="2" key="1">
    <citation type="journal article" date="2014" name="Front. Microbiol.">
        <title>High frequency of phylogenetically diverse reductive dehalogenase-homologous genes in deep subseafloor sedimentary metagenomes.</title>
        <authorList>
            <person name="Kawai M."/>
            <person name="Futagami T."/>
            <person name="Toyoda A."/>
            <person name="Takaki Y."/>
            <person name="Nishi S."/>
            <person name="Hori S."/>
            <person name="Arai W."/>
            <person name="Tsubouchi T."/>
            <person name="Morono Y."/>
            <person name="Uchiyama I."/>
            <person name="Ito T."/>
            <person name="Fujiyama A."/>
            <person name="Inagaki F."/>
            <person name="Takami H."/>
        </authorList>
    </citation>
    <scope>NUCLEOTIDE SEQUENCE</scope>
    <source>
        <strain evidence="2">Expedition CK06-06</strain>
    </source>
</reference>
<dbReference type="SUPFAM" id="SSF51569">
    <property type="entry name" value="Aldolase"/>
    <property type="match status" value="1"/>
</dbReference>
<accession>X0XQA1</accession>
<protein>
    <recommendedName>
        <fullName evidence="1">DCD domain-containing protein</fullName>
    </recommendedName>
</protein>
<sequence>MKTKILDCTIRDGGYLNNWKFSKQLVKDLYRAVSKSGVDLIEIGFRSSDKYFDAS</sequence>
<dbReference type="AlphaFoldDB" id="X0XQA1"/>
<name>X0XQA1_9ZZZZ</name>
<proteinExistence type="predicted"/>
<organism evidence="2">
    <name type="scientific">marine sediment metagenome</name>
    <dbReference type="NCBI Taxonomy" id="412755"/>
    <lineage>
        <taxon>unclassified sequences</taxon>
        <taxon>metagenomes</taxon>
        <taxon>ecological metagenomes</taxon>
    </lineage>
</organism>
<dbReference type="InterPro" id="IPR013989">
    <property type="entry name" value="Dev_and_cell_death_domain"/>
</dbReference>
<dbReference type="EMBL" id="BARS01058090">
    <property type="protein sequence ID" value="GAG45374.1"/>
    <property type="molecule type" value="Genomic_DNA"/>
</dbReference>
<evidence type="ECO:0000313" key="2">
    <source>
        <dbReference type="EMBL" id="GAG45374.1"/>
    </source>
</evidence>
<feature type="domain" description="DCD" evidence="1">
    <location>
        <begin position="1"/>
        <end position="55"/>
    </location>
</feature>
<dbReference type="InterPro" id="IPR013785">
    <property type="entry name" value="Aldolase_TIM"/>
</dbReference>